<evidence type="ECO:0000313" key="10">
    <source>
        <dbReference type="Proteomes" id="UP000247763"/>
    </source>
</evidence>
<protein>
    <submittedName>
        <fullName evidence="9">Cytochrome c family protein</fullName>
    </submittedName>
</protein>
<dbReference type="InterPro" id="IPR036909">
    <property type="entry name" value="Cyt_c-like_dom_sf"/>
</dbReference>
<dbReference type="InterPro" id="IPR002327">
    <property type="entry name" value="Cyt_c_1A/1B"/>
</dbReference>
<keyword evidence="10" id="KW-1185">Reference proteome</keyword>
<dbReference type="Proteomes" id="UP000247763">
    <property type="component" value="Chromosome"/>
</dbReference>
<keyword evidence="2 6" id="KW-0349">Heme</keyword>
<dbReference type="GO" id="GO:0009055">
    <property type="term" value="F:electron transfer activity"/>
    <property type="evidence" value="ECO:0007669"/>
    <property type="project" value="InterPro"/>
</dbReference>
<evidence type="ECO:0000256" key="4">
    <source>
        <dbReference type="ARBA" id="ARBA00022982"/>
    </source>
</evidence>
<proteinExistence type="predicted"/>
<dbReference type="KEGG" id="phb:HYN04_05285"/>
<feature type="chain" id="PRO_5016291841" evidence="7">
    <location>
        <begin position="20"/>
        <end position="164"/>
    </location>
</feature>
<dbReference type="RefSeq" id="WP_110449794.1">
    <property type="nucleotide sequence ID" value="NZ_CP029479.1"/>
</dbReference>
<organism evidence="9 10">
    <name type="scientific">Phenylobacterium parvum</name>
    <dbReference type="NCBI Taxonomy" id="2201350"/>
    <lineage>
        <taxon>Bacteria</taxon>
        <taxon>Pseudomonadati</taxon>
        <taxon>Pseudomonadota</taxon>
        <taxon>Alphaproteobacteria</taxon>
        <taxon>Caulobacterales</taxon>
        <taxon>Caulobacteraceae</taxon>
        <taxon>Phenylobacterium</taxon>
    </lineage>
</organism>
<keyword evidence="7" id="KW-0732">Signal</keyword>
<dbReference type="SUPFAM" id="SSF46626">
    <property type="entry name" value="Cytochrome c"/>
    <property type="match status" value="1"/>
</dbReference>
<dbReference type="AlphaFoldDB" id="A0A2Z3HR01"/>
<evidence type="ECO:0000256" key="5">
    <source>
        <dbReference type="ARBA" id="ARBA00023004"/>
    </source>
</evidence>
<dbReference type="OrthoDB" id="9805828at2"/>
<evidence type="ECO:0000256" key="3">
    <source>
        <dbReference type="ARBA" id="ARBA00022723"/>
    </source>
</evidence>
<dbReference type="InterPro" id="IPR009056">
    <property type="entry name" value="Cyt_c-like_dom"/>
</dbReference>
<sequence>MSAARSLSAVALLAGLALAACSQPAPEGGAGSAPTAEPAVLTEAQKTALLAELPEPYRSADLAKGEALYAMCRSCHTYVQGGTNLTGPNLWGTFGAKAAHVAGFNYSDALKASGLTWDVATMDKWIENPRGLVEGTKMSYVGMKSPDDRAALIAFLKVNTSPAK</sequence>
<keyword evidence="5 6" id="KW-0408">Iron</keyword>
<dbReference type="PRINTS" id="PR00604">
    <property type="entry name" value="CYTCHRMECIAB"/>
</dbReference>
<keyword evidence="3 6" id="KW-0479">Metal-binding</keyword>
<evidence type="ECO:0000256" key="2">
    <source>
        <dbReference type="ARBA" id="ARBA00022617"/>
    </source>
</evidence>
<dbReference type="PROSITE" id="PS51257">
    <property type="entry name" value="PROKAR_LIPOPROTEIN"/>
    <property type="match status" value="1"/>
</dbReference>
<accession>A0A2Z3HR01</accession>
<dbReference type="GO" id="GO:0046872">
    <property type="term" value="F:metal ion binding"/>
    <property type="evidence" value="ECO:0007669"/>
    <property type="project" value="UniProtKB-KW"/>
</dbReference>
<dbReference type="PROSITE" id="PS51007">
    <property type="entry name" value="CYTC"/>
    <property type="match status" value="1"/>
</dbReference>
<evidence type="ECO:0000313" key="9">
    <source>
        <dbReference type="EMBL" id="AWM77225.1"/>
    </source>
</evidence>
<evidence type="ECO:0000259" key="8">
    <source>
        <dbReference type="PROSITE" id="PS51007"/>
    </source>
</evidence>
<name>A0A2Z3HR01_9CAUL</name>
<evidence type="ECO:0000256" key="1">
    <source>
        <dbReference type="ARBA" id="ARBA00022448"/>
    </source>
</evidence>
<dbReference type="GO" id="GO:0020037">
    <property type="term" value="F:heme binding"/>
    <property type="evidence" value="ECO:0007669"/>
    <property type="project" value="InterPro"/>
</dbReference>
<dbReference type="Pfam" id="PF00034">
    <property type="entry name" value="Cytochrom_C"/>
    <property type="match status" value="1"/>
</dbReference>
<dbReference type="EMBL" id="CP029479">
    <property type="protein sequence ID" value="AWM77225.1"/>
    <property type="molecule type" value="Genomic_DNA"/>
</dbReference>
<dbReference type="Gene3D" id="1.10.760.10">
    <property type="entry name" value="Cytochrome c-like domain"/>
    <property type="match status" value="1"/>
</dbReference>
<evidence type="ECO:0000256" key="6">
    <source>
        <dbReference type="PROSITE-ProRule" id="PRU00433"/>
    </source>
</evidence>
<gene>
    <name evidence="9" type="ORF">HYN04_05285</name>
</gene>
<keyword evidence="1" id="KW-0813">Transport</keyword>
<feature type="signal peptide" evidence="7">
    <location>
        <begin position="1"/>
        <end position="19"/>
    </location>
</feature>
<feature type="domain" description="Cytochrome c" evidence="8">
    <location>
        <begin position="60"/>
        <end position="160"/>
    </location>
</feature>
<evidence type="ECO:0000256" key="7">
    <source>
        <dbReference type="SAM" id="SignalP"/>
    </source>
</evidence>
<keyword evidence="4" id="KW-0249">Electron transport</keyword>
<dbReference type="PANTHER" id="PTHR11961">
    <property type="entry name" value="CYTOCHROME C"/>
    <property type="match status" value="1"/>
</dbReference>
<reference evidence="10" key="1">
    <citation type="submission" date="2018-05" db="EMBL/GenBank/DDBJ databases">
        <title>Genome sequencing of Phenylobacterium sp. HYN0004.</title>
        <authorList>
            <person name="Yi H."/>
            <person name="Baek C."/>
        </authorList>
    </citation>
    <scope>NUCLEOTIDE SEQUENCE [LARGE SCALE GENOMIC DNA]</scope>
    <source>
        <strain evidence="10">HYN0004</strain>
    </source>
</reference>